<gene>
    <name evidence="2" type="ORF">FEM21_15830</name>
</gene>
<evidence type="ECO:0008006" key="4">
    <source>
        <dbReference type="Google" id="ProtNLM"/>
    </source>
</evidence>
<feature type="transmembrane region" description="Helical" evidence="1">
    <location>
        <begin position="210"/>
        <end position="230"/>
    </location>
</feature>
<keyword evidence="1" id="KW-0812">Transmembrane</keyword>
<accession>A0A066WWE4</accession>
<reference evidence="2 3" key="1">
    <citation type="submission" date="2014-05" db="EMBL/GenBank/DDBJ databases">
        <title>Genome Sequence of Flavobacterium sp. EM1321.</title>
        <authorList>
            <person name="Shin S.-K."/>
            <person name="Yi H."/>
        </authorList>
    </citation>
    <scope>NUCLEOTIDE SEQUENCE [LARGE SCALE GENOMIC DNA]</scope>
    <source>
        <strain evidence="2 3">EM1321</strain>
    </source>
</reference>
<feature type="transmembrane region" description="Helical" evidence="1">
    <location>
        <begin position="74"/>
        <end position="106"/>
    </location>
</feature>
<keyword evidence="3" id="KW-1185">Reference proteome</keyword>
<dbReference type="Proteomes" id="UP000027064">
    <property type="component" value="Unassembled WGS sequence"/>
</dbReference>
<feature type="transmembrane region" description="Helical" evidence="1">
    <location>
        <begin position="292"/>
        <end position="310"/>
    </location>
</feature>
<feature type="transmembrane region" description="Helical" evidence="1">
    <location>
        <begin position="42"/>
        <end position="62"/>
    </location>
</feature>
<dbReference type="eggNOG" id="ENOG502Z97G">
    <property type="taxonomic scope" value="Bacteria"/>
</dbReference>
<keyword evidence="1" id="KW-0472">Membrane</keyword>
<feature type="transmembrane region" description="Helical" evidence="1">
    <location>
        <begin position="161"/>
        <end position="181"/>
    </location>
</feature>
<proteinExistence type="predicted"/>
<dbReference type="PATRIC" id="fig|1492738.3.peg.1573"/>
<evidence type="ECO:0000256" key="1">
    <source>
        <dbReference type="SAM" id="Phobius"/>
    </source>
</evidence>
<name>A0A066WWE4_9FLAO</name>
<feature type="transmembrane region" description="Helical" evidence="1">
    <location>
        <begin position="12"/>
        <end position="30"/>
    </location>
</feature>
<dbReference type="AlphaFoldDB" id="A0A066WWE4"/>
<dbReference type="RefSeq" id="WP_035659349.1">
    <property type="nucleotide sequence ID" value="NZ_JNCA01000015.1"/>
</dbReference>
<evidence type="ECO:0000313" key="2">
    <source>
        <dbReference type="EMBL" id="KDN55279.1"/>
    </source>
</evidence>
<comment type="caution">
    <text evidence="2">The sequence shown here is derived from an EMBL/GenBank/DDBJ whole genome shotgun (WGS) entry which is preliminary data.</text>
</comment>
<dbReference type="OrthoDB" id="1439867at2"/>
<organism evidence="2 3">
    <name type="scientific">Flavobacterium seoulense</name>
    <dbReference type="NCBI Taxonomy" id="1492738"/>
    <lineage>
        <taxon>Bacteria</taxon>
        <taxon>Pseudomonadati</taxon>
        <taxon>Bacteroidota</taxon>
        <taxon>Flavobacteriia</taxon>
        <taxon>Flavobacteriales</taxon>
        <taxon>Flavobacteriaceae</taxon>
        <taxon>Flavobacterium</taxon>
    </lineage>
</organism>
<sequence length="311" mass="35376">MITSVFKKSTPLNFSLVVFLILFFGFIYQIQDLAWSHSAILVLEKIGIGLIILASALITTFVTKKNDLSRDSAYSILFFLLFLLFFPSLFDNFNLVLANFFILLAFRRLISLQSQKVSKEKIFDASIWIFVASLFHFWCILYLILVFISIIAHVAGDYRNWILPFIAFFAIAILFALYSLLFNNDAINYIVNGVQTNFSIDYFTNDYQNAALSIYATMALFFIISIAMTLSSRPLLLHASFKKILYAFFIGVVIYVISEGKSNDLLVFTIAPLAMMATSHIEMPQIKLNQELALGIVMLCSLFAFFSQIIV</sequence>
<evidence type="ECO:0000313" key="3">
    <source>
        <dbReference type="Proteomes" id="UP000027064"/>
    </source>
</evidence>
<dbReference type="STRING" id="1492738.FEM21_15830"/>
<protein>
    <recommendedName>
        <fullName evidence="4">O-antigen polymerase</fullName>
    </recommendedName>
</protein>
<dbReference type="EMBL" id="JNCA01000015">
    <property type="protein sequence ID" value="KDN55279.1"/>
    <property type="molecule type" value="Genomic_DNA"/>
</dbReference>
<feature type="transmembrane region" description="Helical" evidence="1">
    <location>
        <begin position="127"/>
        <end position="155"/>
    </location>
</feature>
<feature type="transmembrane region" description="Helical" evidence="1">
    <location>
        <begin position="236"/>
        <end position="258"/>
    </location>
</feature>
<keyword evidence="1" id="KW-1133">Transmembrane helix</keyword>